<evidence type="ECO:0008006" key="3">
    <source>
        <dbReference type="Google" id="ProtNLM"/>
    </source>
</evidence>
<dbReference type="EMBL" id="JACNYK010000001">
    <property type="protein sequence ID" value="MBD1424508.1"/>
    <property type="molecule type" value="Genomic_DNA"/>
</dbReference>
<dbReference type="Gene3D" id="2.40.160.10">
    <property type="entry name" value="Porin"/>
    <property type="match status" value="1"/>
</dbReference>
<proteinExistence type="predicted"/>
<protein>
    <recommendedName>
        <fullName evidence="3">Outer membrane protein beta-barrel domain-containing protein</fullName>
    </recommendedName>
</protein>
<dbReference type="SUPFAM" id="SSF56935">
    <property type="entry name" value="Porins"/>
    <property type="match status" value="1"/>
</dbReference>
<comment type="caution">
    <text evidence="1">The sequence shown here is derived from an EMBL/GenBank/DDBJ whole genome shotgun (WGS) entry which is preliminary data.</text>
</comment>
<accession>A0ABR7XZM4</accession>
<sequence>MAMTTAHGQISTNPPKHNFSIGPLAGYDYELKGPVYGGGLMYEFRPFKNVGFTAGFNYEQMRKNVPESSFGEETWRHEVYAFHVGARYYMGDFYLGAALGLGHERGTFKQTDGMTRSGGSTNSLYKSIGAGYQISLRNRDAIEIETGTFGTSTSMKVGGTVRYKFRR</sequence>
<evidence type="ECO:0000313" key="1">
    <source>
        <dbReference type="EMBL" id="MBD1424508.1"/>
    </source>
</evidence>
<keyword evidence="2" id="KW-1185">Reference proteome</keyword>
<reference evidence="1 2" key="1">
    <citation type="submission" date="2020-08" db="EMBL/GenBank/DDBJ databases">
        <title>Sphingobacterium sp. DN00404 isolated from aquaculture water.</title>
        <authorList>
            <person name="Zhang M."/>
        </authorList>
    </citation>
    <scope>NUCLEOTIDE SEQUENCE [LARGE SCALE GENOMIC DNA]</scope>
    <source>
        <strain evidence="1 2">KCTC 32294</strain>
    </source>
</reference>
<name>A0ABR7XZM4_9SPHI</name>
<evidence type="ECO:0000313" key="2">
    <source>
        <dbReference type="Proteomes" id="UP000606494"/>
    </source>
</evidence>
<dbReference type="InterPro" id="IPR023614">
    <property type="entry name" value="Porin_dom_sf"/>
</dbReference>
<organism evidence="1 2">
    <name type="scientific">Sphingobacterium arenae</name>
    <dbReference type="NCBI Taxonomy" id="1280598"/>
    <lineage>
        <taxon>Bacteria</taxon>
        <taxon>Pseudomonadati</taxon>
        <taxon>Bacteroidota</taxon>
        <taxon>Sphingobacteriia</taxon>
        <taxon>Sphingobacteriales</taxon>
        <taxon>Sphingobacteriaceae</taxon>
        <taxon>Sphingobacterium</taxon>
    </lineage>
</organism>
<gene>
    <name evidence="1" type="ORF">H8B17_02855</name>
</gene>
<dbReference type="Proteomes" id="UP000606494">
    <property type="component" value="Unassembled WGS sequence"/>
</dbReference>